<sequence>MISKHKDKGLWVLFFFNFYSFLTNLLIINGWNNFIGLNIYFLYRLFTILGYSLVALFFYKNISSVLTKRLIIITYILLFLYATYDYIISPPKSFDSIPSSIEAIFIIISAILYLFEQIKKPRVLFIYTLDKFWVVASLLIYYTGTFFLFISAEAYFGDPDFGKNYILINNSFLLLKNIVFSIGLLLKDRSDKFSPGTYTGFESYLEKHF</sequence>
<dbReference type="EMBL" id="STFF01000012">
    <property type="protein sequence ID" value="THU31978.1"/>
    <property type="molecule type" value="Genomic_DNA"/>
</dbReference>
<reference evidence="2 3" key="1">
    <citation type="submission" date="2019-04" db="EMBL/GenBank/DDBJ databases">
        <title>Niastella caeni sp. nov., isolated from activated sludge.</title>
        <authorList>
            <person name="Sheng M."/>
        </authorList>
    </citation>
    <scope>NUCLEOTIDE SEQUENCE [LARGE SCALE GENOMIC DNA]</scope>
    <source>
        <strain evidence="2 3">HX-2-15</strain>
    </source>
</reference>
<keyword evidence="3" id="KW-1185">Reference proteome</keyword>
<keyword evidence="1" id="KW-0472">Membrane</keyword>
<feature type="transmembrane region" description="Helical" evidence="1">
    <location>
        <begin position="127"/>
        <end position="152"/>
    </location>
</feature>
<name>A0A4S8HAL7_9BACT</name>
<organism evidence="2 3">
    <name type="scientific">Niastella caeni</name>
    <dbReference type="NCBI Taxonomy" id="2569763"/>
    <lineage>
        <taxon>Bacteria</taxon>
        <taxon>Pseudomonadati</taxon>
        <taxon>Bacteroidota</taxon>
        <taxon>Chitinophagia</taxon>
        <taxon>Chitinophagales</taxon>
        <taxon>Chitinophagaceae</taxon>
        <taxon>Niastella</taxon>
    </lineage>
</organism>
<proteinExistence type="predicted"/>
<accession>A0A4S8HAL7</accession>
<dbReference type="AlphaFoldDB" id="A0A4S8HAL7"/>
<keyword evidence="1" id="KW-1133">Transmembrane helix</keyword>
<gene>
    <name evidence="2" type="ORF">FAM09_27730</name>
</gene>
<protein>
    <submittedName>
        <fullName evidence="2">Uncharacterized protein</fullName>
    </submittedName>
</protein>
<feature type="transmembrane region" description="Helical" evidence="1">
    <location>
        <begin position="164"/>
        <end position="186"/>
    </location>
</feature>
<feature type="transmembrane region" description="Helical" evidence="1">
    <location>
        <begin position="96"/>
        <end position="115"/>
    </location>
</feature>
<comment type="caution">
    <text evidence="2">The sequence shown here is derived from an EMBL/GenBank/DDBJ whole genome shotgun (WGS) entry which is preliminary data.</text>
</comment>
<evidence type="ECO:0000313" key="2">
    <source>
        <dbReference type="EMBL" id="THU31978.1"/>
    </source>
</evidence>
<keyword evidence="1" id="KW-0812">Transmembrane</keyword>
<feature type="transmembrane region" description="Helical" evidence="1">
    <location>
        <begin position="66"/>
        <end position="84"/>
    </location>
</feature>
<evidence type="ECO:0000256" key="1">
    <source>
        <dbReference type="SAM" id="Phobius"/>
    </source>
</evidence>
<dbReference type="Proteomes" id="UP000306918">
    <property type="component" value="Unassembled WGS sequence"/>
</dbReference>
<evidence type="ECO:0000313" key="3">
    <source>
        <dbReference type="Proteomes" id="UP000306918"/>
    </source>
</evidence>
<dbReference type="RefSeq" id="WP_136580423.1">
    <property type="nucleotide sequence ID" value="NZ_STFF01000012.1"/>
</dbReference>
<feature type="transmembrane region" description="Helical" evidence="1">
    <location>
        <begin position="37"/>
        <end position="59"/>
    </location>
</feature>
<dbReference type="OrthoDB" id="679821at2"/>
<feature type="transmembrane region" description="Helical" evidence="1">
    <location>
        <begin position="12"/>
        <end position="31"/>
    </location>
</feature>